<feature type="region of interest" description="Disordered" evidence="1">
    <location>
        <begin position="342"/>
        <end position="455"/>
    </location>
</feature>
<reference evidence="2 3" key="1">
    <citation type="submission" date="2016-03" db="EMBL/GenBank/DDBJ databases">
        <title>Comparative genomics of Pseudogymnoascus destructans, the fungus causing white-nose syndrome of bats.</title>
        <authorList>
            <person name="Palmer J.M."/>
            <person name="Drees K.P."/>
            <person name="Foster J.T."/>
            <person name="Lindner D.L."/>
        </authorList>
    </citation>
    <scope>NUCLEOTIDE SEQUENCE [LARGE SCALE GENOMIC DNA]</scope>
    <source>
        <strain evidence="2 3">UAMH 10579</strain>
    </source>
</reference>
<feature type="compositionally biased region" description="Polar residues" evidence="1">
    <location>
        <begin position="18"/>
        <end position="27"/>
    </location>
</feature>
<evidence type="ECO:0000256" key="1">
    <source>
        <dbReference type="SAM" id="MobiDB-lite"/>
    </source>
</evidence>
<evidence type="ECO:0000313" key="2">
    <source>
        <dbReference type="EMBL" id="OBT97019.1"/>
    </source>
</evidence>
<reference evidence="3" key="2">
    <citation type="journal article" date="2018" name="Nat. Commun.">
        <title>Extreme sensitivity to ultraviolet light in the fungal pathogen causing white-nose syndrome of bats.</title>
        <authorList>
            <person name="Palmer J.M."/>
            <person name="Drees K.P."/>
            <person name="Foster J.T."/>
            <person name="Lindner D.L."/>
        </authorList>
    </citation>
    <scope>NUCLEOTIDE SEQUENCE [LARGE SCALE GENOMIC DNA]</scope>
    <source>
        <strain evidence="3">UAMH 10579</strain>
    </source>
</reference>
<feature type="compositionally biased region" description="Low complexity" evidence="1">
    <location>
        <begin position="58"/>
        <end position="68"/>
    </location>
</feature>
<dbReference type="Proteomes" id="UP000091956">
    <property type="component" value="Unassembled WGS sequence"/>
</dbReference>
<evidence type="ECO:0008006" key="4">
    <source>
        <dbReference type="Google" id="ProtNLM"/>
    </source>
</evidence>
<feature type="region of interest" description="Disordered" evidence="1">
    <location>
        <begin position="289"/>
        <end position="326"/>
    </location>
</feature>
<gene>
    <name evidence="2" type="ORF">VE01_04899</name>
</gene>
<dbReference type="RefSeq" id="XP_018130752.1">
    <property type="nucleotide sequence ID" value="XM_018274365.2"/>
</dbReference>
<feature type="compositionally biased region" description="Low complexity" evidence="1">
    <location>
        <begin position="294"/>
        <end position="308"/>
    </location>
</feature>
<keyword evidence="3" id="KW-1185">Reference proteome</keyword>
<evidence type="ECO:0000313" key="3">
    <source>
        <dbReference type="Proteomes" id="UP000091956"/>
    </source>
</evidence>
<dbReference type="PANTHER" id="PTHR20932:SF8">
    <property type="entry name" value="LD22649P"/>
    <property type="match status" value="1"/>
</dbReference>
<feature type="compositionally biased region" description="Acidic residues" evidence="1">
    <location>
        <begin position="316"/>
        <end position="325"/>
    </location>
</feature>
<dbReference type="PANTHER" id="PTHR20932">
    <property type="entry name" value="LYSM AND PUTATIVE PEPTIDOGLYCAN-BINDING DOMAIN-CONTAINING PROTEIN"/>
    <property type="match status" value="1"/>
</dbReference>
<organism evidence="2 3">
    <name type="scientific">Pseudogymnoascus verrucosus</name>
    <dbReference type="NCBI Taxonomy" id="342668"/>
    <lineage>
        <taxon>Eukaryota</taxon>
        <taxon>Fungi</taxon>
        <taxon>Dikarya</taxon>
        <taxon>Ascomycota</taxon>
        <taxon>Pezizomycotina</taxon>
        <taxon>Leotiomycetes</taxon>
        <taxon>Thelebolales</taxon>
        <taxon>Thelebolaceae</taxon>
        <taxon>Pseudogymnoascus</taxon>
    </lineage>
</organism>
<feature type="compositionally biased region" description="Gly residues" evidence="1">
    <location>
        <begin position="546"/>
        <end position="558"/>
    </location>
</feature>
<sequence>MTSPYPSTSSRTRDERSANTGTLSSATVRPRVRRLISTESDGEAPPKDLSPLPAAHPSRIGGSDSIGGRSNGGLLGGSMRDGNIPQRQGLGKGLFDGGWTGSWTALQGLASSVLSGDTAASPVLKPVGATRRKRQNSFTPSPAFSEWGPPGKPNKGKGRDIAAESLAARNSAVNVLKTASAMQDHEGTNSGLQIGRHKRRTSDDLTGPAVDDDTDALVYVHHVKPTDTLPGVILKYNCDPAVFRKANRLWPNDVIQFRKTVLVPVDACAVRGVPCDSPTELISPASALADEEPPNLSSPSAPSPWANSILSPPDIPETDTSDPDGDPWIPVRWVLLPSSPASEPTQIARLPRKKLGYFPRRRRKSGDVPSGVASLLDSPRESVDVSASASPAASPGPRRLSNLTSGMAAGRAVSVGRPRRESTSEAAARGGWFRGPGGVGTFGPDVKRPGPAQDGLNRWVNRHVPGLTIDDVASKHGAGFSDREGMSGVGDVSGSGGRGIEVAAAAIEGWVRRLGRPVTPLGRQVTREEVGDLIELRDGPGSDDGNMGGFGIGTGGVPRGRKGAKGN</sequence>
<feature type="compositionally biased region" description="Low complexity" evidence="1">
    <location>
        <begin position="386"/>
        <end position="395"/>
    </location>
</feature>
<dbReference type="InterPro" id="IPR018392">
    <property type="entry name" value="LysM"/>
</dbReference>
<dbReference type="InterPro" id="IPR045030">
    <property type="entry name" value="LYSM1-4"/>
</dbReference>
<feature type="compositionally biased region" description="Basic residues" evidence="1">
    <location>
        <begin position="350"/>
        <end position="364"/>
    </location>
</feature>
<feature type="region of interest" description="Disordered" evidence="1">
    <location>
        <begin position="181"/>
        <end position="208"/>
    </location>
</feature>
<dbReference type="Gene3D" id="3.10.350.10">
    <property type="entry name" value="LysM domain"/>
    <property type="match status" value="1"/>
</dbReference>
<dbReference type="AlphaFoldDB" id="A0A1B8GMF5"/>
<feature type="region of interest" description="Disordered" evidence="1">
    <location>
        <begin position="1"/>
        <end position="89"/>
    </location>
</feature>
<proteinExistence type="predicted"/>
<feature type="compositionally biased region" description="Low complexity" evidence="1">
    <location>
        <begin position="1"/>
        <end position="10"/>
    </location>
</feature>
<dbReference type="OrthoDB" id="2192830at2759"/>
<dbReference type="InterPro" id="IPR036779">
    <property type="entry name" value="LysM_dom_sf"/>
</dbReference>
<dbReference type="GeneID" id="28838285"/>
<protein>
    <recommendedName>
        <fullName evidence="4">LysM domain-containing protein</fullName>
    </recommendedName>
</protein>
<feature type="region of interest" description="Disordered" evidence="1">
    <location>
        <begin position="126"/>
        <end position="159"/>
    </location>
</feature>
<dbReference type="EMBL" id="KV460224">
    <property type="protein sequence ID" value="OBT97019.1"/>
    <property type="molecule type" value="Genomic_DNA"/>
</dbReference>
<name>A0A1B8GMF5_9PEZI</name>
<accession>A0A1B8GMF5</accession>
<feature type="region of interest" description="Disordered" evidence="1">
    <location>
        <begin position="532"/>
        <end position="567"/>
    </location>
</feature>
<dbReference type="CDD" id="cd00118">
    <property type="entry name" value="LysM"/>
    <property type="match status" value="1"/>
</dbReference>
<feature type="compositionally biased region" description="Gly residues" evidence="1">
    <location>
        <begin position="432"/>
        <end position="441"/>
    </location>
</feature>